<evidence type="ECO:0000313" key="3">
    <source>
        <dbReference type="Proteomes" id="UP000009049"/>
    </source>
</evidence>
<dbReference type="SUPFAM" id="SSF54909">
    <property type="entry name" value="Dimeric alpha+beta barrel"/>
    <property type="match status" value="1"/>
</dbReference>
<sequence>MTFKTENIPSFERIFRDSSATIRASKGCRHLELYRDMHHPNTFFTYSLWDTEQDLENYRNSEFFREVWGRTRQLFSEKPRAWSLGKHNEFQS</sequence>
<dbReference type="PROSITE" id="PS51725">
    <property type="entry name" value="ABM"/>
    <property type="match status" value="1"/>
</dbReference>
<dbReference type="eggNOG" id="COG1359">
    <property type="taxonomic scope" value="Bacteria"/>
</dbReference>
<dbReference type="AlphaFoldDB" id="A4CKG3"/>
<proteinExistence type="predicted"/>
<keyword evidence="2" id="KW-0503">Monooxygenase</keyword>
<feature type="domain" description="ABM" evidence="1">
    <location>
        <begin position="1"/>
        <end position="84"/>
    </location>
</feature>
<organism evidence="2 3">
    <name type="scientific">Robiginitalea biformata (strain ATCC BAA-864 / DSM 15991 / KCTC 12146 / HTCC2501)</name>
    <dbReference type="NCBI Taxonomy" id="313596"/>
    <lineage>
        <taxon>Bacteria</taxon>
        <taxon>Pseudomonadati</taxon>
        <taxon>Bacteroidota</taxon>
        <taxon>Flavobacteriia</taxon>
        <taxon>Flavobacteriales</taxon>
        <taxon>Flavobacteriaceae</taxon>
        <taxon>Robiginitalea</taxon>
    </lineage>
</organism>
<protein>
    <submittedName>
        <fullName evidence="2">Antibiotic biosynthesis monooxygenase domain protein</fullName>
    </submittedName>
</protein>
<reference evidence="2 3" key="1">
    <citation type="journal article" date="2009" name="J. Bacteriol.">
        <title>Complete genome sequence of Robiginitalea biformata HTCC2501.</title>
        <authorList>
            <person name="Oh H.M."/>
            <person name="Giovannoni S.J."/>
            <person name="Lee K."/>
            <person name="Ferriera S."/>
            <person name="Johnson J."/>
            <person name="Cho J.C."/>
        </authorList>
    </citation>
    <scope>NUCLEOTIDE SEQUENCE [LARGE SCALE GENOMIC DNA]</scope>
    <source>
        <strain evidence="3">ATCC BAA-864 / HTCC2501 / KCTC 12146</strain>
    </source>
</reference>
<dbReference type="Pfam" id="PF03992">
    <property type="entry name" value="ABM"/>
    <property type="match status" value="1"/>
</dbReference>
<name>A4CKG3_ROBBH</name>
<dbReference type="Proteomes" id="UP000009049">
    <property type="component" value="Chromosome"/>
</dbReference>
<evidence type="ECO:0000259" key="1">
    <source>
        <dbReference type="PROSITE" id="PS51725"/>
    </source>
</evidence>
<dbReference type="Gene3D" id="3.30.70.100">
    <property type="match status" value="1"/>
</dbReference>
<dbReference type="STRING" id="313596.RB2501_13579"/>
<dbReference type="InterPro" id="IPR011008">
    <property type="entry name" value="Dimeric_a/b-barrel"/>
</dbReference>
<dbReference type="KEGG" id="rbi:RB2501_13579"/>
<dbReference type="GO" id="GO:0004497">
    <property type="term" value="F:monooxygenase activity"/>
    <property type="evidence" value="ECO:0007669"/>
    <property type="project" value="UniProtKB-KW"/>
</dbReference>
<dbReference type="InterPro" id="IPR007138">
    <property type="entry name" value="ABM_dom"/>
</dbReference>
<accession>A4CKG3</accession>
<keyword evidence="3" id="KW-1185">Reference proteome</keyword>
<dbReference type="HOGENOM" id="CLU_2342328_0_0_10"/>
<keyword evidence="2" id="KW-0560">Oxidoreductase</keyword>
<gene>
    <name evidence="2" type="ordered locus">RB2501_13579</name>
</gene>
<evidence type="ECO:0000313" key="2">
    <source>
        <dbReference type="EMBL" id="EAR15362.1"/>
    </source>
</evidence>
<dbReference type="EMBL" id="CP001712">
    <property type="protein sequence ID" value="EAR15362.1"/>
    <property type="molecule type" value="Genomic_DNA"/>
</dbReference>